<gene>
    <name evidence="2" type="ORF">AUR66_16010</name>
</gene>
<dbReference type="EMBL" id="LOPV01000221">
    <property type="protein sequence ID" value="KTG26659.1"/>
    <property type="molecule type" value="Genomic_DNA"/>
</dbReference>
<protein>
    <recommendedName>
        <fullName evidence="4">Polyketide cyclase</fullName>
    </recommendedName>
</protein>
<dbReference type="PANTHER" id="PTHR36166">
    <property type="entry name" value="CHROMOSOME 9, WHOLE GENOME SHOTGUN SEQUENCE"/>
    <property type="match status" value="1"/>
</dbReference>
<keyword evidence="3" id="KW-1185">Reference proteome</keyword>
<accession>A0A0W1SKD5</accession>
<name>A0A0W1SKD5_9EURY</name>
<dbReference type="SUPFAM" id="SSF55961">
    <property type="entry name" value="Bet v1-like"/>
    <property type="match status" value="1"/>
</dbReference>
<dbReference type="InterPro" id="IPR023393">
    <property type="entry name" value="START-like_dom_sf"/>
</dbReference>
<evidence type="ECO:0000313" key="3">
    <source>
        <dbReference type="Proteomes" id="UP000053157"/>
    </source>
</evidence>
<evidence type="ECO:0008006" key="4">
    <source>
        <dbReference type="Google" id="ProtNLM"/>
    </source>
</evidence>
<organism evidence="2 3">
    <name type="scientific">Haloferax profundi</name>
    <dbReference type="NCBI Taxonomy" id="1544718"/>
    <lineage>
        <taxon>Archaea</taxon>
        <taxon>Methanobacteriati</taxon>
        <taxon>Methanobacteriota</taxon>
        <taxon>Stenosarchaea group</taxon>
        <taxon>Halobacteria</taxon>
        <taxon>Halobacteriales</taxon>
        <taxon>Haloferacaceae</taxon>
        <taxon>Haloferax</taxon>
    </lineage>
</organism>
<feature type="region of interest" description="Disordered" evidence="1">
    <location>
        <begin position="139"/>
        <end position="161"/>
    </location>
</feature>
<dbReference type="InterPro" id="IPR019587">
    <property type="entry name" value="Polyketide_cyclase/dehydratase"/>
</dbReference>
<dbReference type="CDD" id="cd07822">
    <property type="entry name" value="SRPBCC_4"/>
    <property type="match status" value="1"/>
</dbReference>
<sequence>MDELTTSIDIDAPAETIWQVLADFEQYPEWNEYTHIEGEAVAGKTLAVAPGPQAARMPTFKPTVLRDEDRELRWRGHLFVRGLFDGEHRFVVEDLGHGRSRLTQAETFTGTLVWPIIRLVGDDTERNFHAVNQALKTRAESMSAARTTAGAEDSPDEAAEI</sequence>
<evidence type="ECO:0000256" key="1">
    <source>
        <dbReference type="SAM" id="MobiDB-lite"/>
    </source>
</evidence>
<dbReference type="PANTHER" id="PTHR36166:SF1">
    <property type="entry name" value="SRPBCC DOMAIN-CONTAINING PROTEIN"/>
    <property type="match status" value="1"/>
</dbReference>
<dbReference type="Gene3D" id="3.30.530.20">
    <property type="match status" value="1"/>
</dbReference>
<dbReference type="AlphaFoldDB" id="A0A0W1SKD5"/>
<dbReference type="OrthoDB" id="66844at2157"/>
<reference evidence="2 3" key="1">
    <citation type="submission" date="2015-12" db="EMBL/GenBank/DDBJ databases">
        <title>Haloferax profundi sp. nov. isolated from the Discovery deep brine-seawater interface in the Red Sea.</title>
        <authorList>
            <person name="Zhang G."/>
            <person name="Stingl U."/>
            <person name="Rashid M."/>
        </authorList>
    </citation>
    <scope>NUCLEOTIDE SEQUENCE [LARGE SCALE GENOMIC DNA]</scope>
    <source>
        <strain evidence="2 3">SB29</strain>
    </source>
</reference>
<dbReference type="RefSeq" id="WP_058572489.1">
    <property type="nucleotide sequence ID" value="NZ_LOPV01000221.1"/>
</dbReference>
<evidence type="ECO:0000313" key="2">
    <source>
        <dbReference type="EMBL" id="KTG26659.1"/>
    </source>
</evidence>
<dbReference type="Pfam" id="PF10604">
    <property type="entry name" value="Polyketide_cyc2"/>
    <property type="match status" value="1"/>
</dbReference>
<dbReference type="Proteomes" id="UP000053157">
    <property type="component" value="Unassembled WGS sequence"/>
</dbReference>
<proteinExistence type="predicted"/>
<comment type="caution">
    <text evidence="2">The sequence shown here is derived from an EMBL/GenBank/DDBJ whole genome shotgun (WGS) entry which is preliminary data.</text>
</comment>